<feature type="transmembrane region" description="Helical" evidence="1">
    <location>
        <begin position="58"/>
        <end position="82"/>
    </location>
</feature>
<dbReference type="AlphaFoldDB" id="A0A2G9Z9M8"/>
<dbReference type="InterPro" id="IPR007165">
    <property type="entry name" value="Phage_holin_4_2"/>
</dbReference>
<evidence type="ECO:0000313" key="2">
    <source>
        <dbReference type="EMBL" id="PIP29857.1"/>
    </source>
</evidence>
<evidence type="ECO:0000313" key="3">
    <source>
        <dbReference type="Proteomes" id="UP000228812"/>
    </source>
</evidence>
<sequence length="118" mass="12601">MGFITTLIFSIFSNAVALYLAAFFIPGFSVMGGIVAFLTAGAILTAINATLRPLMKLILGPFIVLTLGLFVIVINALTLYLLDVLSPQVTIQGYPALLLATLLMCAVNLILGFARKKH</sequence>
<dbReference type="Proteomes" id="UP000228812">
    <property type="component" value="Unassembled WGS sequence"/>
</dbReference>
<dbReference type="Pfam" id="PF04020">
    <property type="entry name" value="Phage_holin_4_2"/>
    <property type="match status" value="1"/>
</dbReference>
<keyword evidence="1" id="KW-0812">Transmembrane</keyword>
<organism evidence="2 3">
    <name type="scientific">Candidatus Jorgensenbacteria bacterium CG23_combo_of_CG06-09_8_20_14_all_54_14</name>
    <dbReference type="NCBI Taxonomy" id="1974595"/>
    <lineage>
        <taxon>Bacteria</taxon>
        <taxon>Candidatus Joergenseniibacteriota</taxon>
    </lineage>
</organism>
<feature type="transmembrane region" description="Helical" evidence="1">
    <location>
        <begin position="31"/>
        <end position="51"/>
    </location>
</feature>
<dbReference type="EMBL" id="PCRZ01000032">
    <property type="protein sequence ID" value="PIP29857.1"/>
    <property type="molecule type" value="Genomic_DNA"/>
</dbReference>
<gene>
    <name evidence="2" type="ORF">COX26_01920</name>
</gene>
<evidence type="ECO:0008006" key="4">
    <source>
        <dbReference type="Google" id="ProtNLM"/>
    </source>
</evidence>
<dbReference type="PANTHER" id="PTHR37309">
    <property type="entry name" value="SLR0284 PROTEIN"/>
    <property type="match status" value="1"/>
</dbReference>
<protein>
    <recommendedName>
        <fullName evidence="4">Phage holin family protein</fullName>
    </recommendedName>
</protein>
<reference evidence="2 3" key="1">
    <citation type="submission" date="2017-09" db="EMBL/GenBank/DDBJ databases">
        <title>Depth-based differentiation of microbial function through sediment-hosted aquifers and enrichment of novel symbionts in the deep terrestrial subsurface.</title>
        <authorList>
            <person name="Probst A.J."/>
            <person name="Ladd B."/>
            <person name="Jarett J.K."/>
            <person name="Geller-Mcgrath D.E."/>
            <person name="Sieber C.M."/>
            <person name="Emerson J.B."/>
            <person name="Anantharaman K."/>
            <person name="Thomas B.C."/>
            <person name="Malmstrom R."/>
            <person name="Stieglmeier M."/>
            <person name="Klingl A."/>
            <person name="Woyke T."/>
            <person name="Ryan C.M."/>
            <person name="Banfield J.F."/>
        </authorList>
    </citation>
    <scope>NUCLEOTIDE SEQUENCE [LARGE SCALE GENOMIC DNA]</scope>
    <source>
        <strain evidence="2">CG23_combo_of_CG06-09_8_20_14_all_54_14</strain>
    </source>
</reference>
<keyword evidence="1" id="KW-0472">Membrane</keyword>
<name>A0A2G9Z9M8_9BACT</name>
<comment type="caution">
    <text evidence="2">The sequence shown here is derived from an EMBL/GenBank/DDBJ whole genome shotgun (WGS) entry which is preliminary data.</text>
</comment>
<feature type="transmembrane region" description="Helical" evidence="1">
    <location>
        <begin position="94"/>
        <end position="114"/>
    </location>
</feature>
<dbReference type="PANTHER" id="PTHR37309:SF1">
    <property type="entry name" value="SLR0284 PROTEIN"/>
    <property type="match status" value="1"/>
</dbReference>
<evidence type="ECO:0000256" key="1">
    <source>
        <dbReference type="SAM" id="Phobius"/>
    </source>
</evidence>
<keyword evidence="1" id="KW-1133">Transmembrane helix</keyword>
<feature type="transmembrane region" description="Helical" evidence="1">
    <location>
        <begin position="7"/>
        <end position="25"/>
    </location>
</feature>
<accession>A0A2G9Z9M8</accession>
<proteinExistence type="predicted"/>